<name>A0ACC2U2X1_9FUNG</name>
<evidence type="ECO:0000313" key="2">
    <source>
        <dbReference type="Proteomes" id="UP001165960"/>
    </source>
</evidence>
<sequence>MGKWTDKLYITHSEWANEYGGMSFGGVRTTPINRQIFRSLPFNCCALSLQEVELPYCTDDGIVFDLENILPYMKKYGSNPVTGGKLEPKDLFKIEFTKNKEGQYCCPITFKIFTEHTHIVAIRTSGKVYAYDAVEKLNIRAEIWNDLITDQPFTKKDVISIQDPHNLEKRNLETFQHLKKQLNFIKDKESTGINLSGSARRILEASVKKAEPIKKETEEVKAPLSTARNPAEKAAIHSLGKAAASLTSTSMTPVTVNQTAMISDEDYMFQFIKTNGFVRLTTNFGDINLELFCPQTPRACYNFIMLARSGYYDGVKFHRSIKNFMIQGGDPSGTGKGGESIWKKDFANEIKVNLSHDSRGMLCMANRGKNTNSSQFYITYRPCKHLDGKHTVFGKLVGGMSTLDRMEKVPTDEADLPTVAITIQSITVFTDPFADYLEEAEKKRVSDEAKALDKLNKKPKDEDITTFFGSRLVSSSASSSKQSSSVGKYLKPIQEPASKKSPSKSEQEYAVPAKKPKTTGSYGNFSNW</sequence>
<evidence type="ECO:0000313" key="1">
    <source>
        <dbReference type="EMBL" id="KAJ9081339.1"/>
    </source>
</evidence>
<gene>
    <name evidence="1" type="primary">cyp8_1</name>
    <name evidence="1" type="ORF">DSO57_1015809</name>
</gene>
<protein>
    <submittedName>
        <fullName evidence="1">Cyclophilin peptidyl-prolyl cis-trans isomerase Cyp8</fullName>
        <ecNumber evidence="1">5.2.1.8</ecNumber>
    </submittedName>
</protein>
<organism evidence="1 2">
    <name type="scientific">Entomophthora muscae</name>
    <dbReference type="NCBI Taxonomy" id="34485"/>
    <lineage>
        <taxon>Eukaryota</taxon>
        <taxon>Fungi</taxon>
        <taxon>Fungi incertae sedis</taxon>
        <taxon>Zoopagomycota</taxon>
        <taxon>Entomophthoromycotina</taxon>
        <taxon>Entomophthoromycetes</taxon>
        <taxon>Entomophthorales</taxon>
        <taxon>Entomophthoraceae</taxon>
        <taxon>Entomophthora</taxon>
    </lineage>
</organism>
<comment type="caution">
    <text evidence="1">The sequence shown here is derived from an EMBL/GenBank/DDBJ whole genome shotgun (WGS) entry which is preliminary data.</text>
</comment>
<reference evidence="1" key="1">
    <citation type="submission" date="2022-04" db="EMBL/GenBank/DDBJ databases">
        <title>Genome of the entomopathogenic fungus Entomophthora muscae.</title>
        <authorList>
            <person name="Elya C."/>
            <person name="Lovett B.R."/>
            <person name="Lee E."/>
            <person name="Macias A.M."/>
            <person name="Hajek A.E."/>
            <person name="De Bivort B.L."/>
            <person name="Kasson M.T."/>
            <person name="De Fine Licht H.H."/>
            <person name="Stajich J.E."/>
        </authorList>
    </citation>
    <scope>NUCLEOTIDE SEQUENCE</scope>
    <source>
        <strain evidence="1">Berkeley</strain>
    </source>
</reference>
<dbReference type="EC" id="5.2.1.8" evidence="1"/>
<keyword evidence="1" id="KW-0413">Isomerase</keyword>
<keyword evidence="2" id="KW-1185">Reference proteome</keyword>
<accession>A0ACC2U2X1</accession>
<dbReference type="Proteomes" id="UP001165960">
    <property type="component" value="Unassembled WGS sequence"/>
</dbReference>
<dbReference type="EMBL" id="QTSX02001483">
    <property type="protein sequence ID" value="KAJ9081339.1"/>
    <property type="molecule type" value="Genomic_DNA"/>
</dbReference>
<proteinExistence type="predicted"/>